<name>A0A7R8CCM4_LEPSM</name>
<dbReference type="AlphaFoldDB" id="A0A7R8CCM4"/>
<dbReference type="FunFam" id="3.40.640.10:FF:000053">
    <property type="entry name" value="Aminotransferase, class I"/>
    <property type="match status" value="1"/>
</dbReference>
<dbReference type="GO" id="GO:0047536">
    <property type="term" value="F:2-aminoadipate transaminase activity"/>
    <property type="evidence" value="ECO:0007669"/>
    <property type="project" value="UniProtKB-EC"/>
</dbReference>
<sequence length="395" mass="44635">MPNYNRFIAPKEMIPLSAGMPNAELFPFMEAKVKLKDKRNTILTIEGAKMNKALQYLPTQGLPELVETIKKLQLYVHNPPNWDNSDIVITSGSQDGLCKSFEMLLSSDTPCGLILEEFVYSGTLAITNPYSPNYTIVASDGDGMDPKNLESRLEESSNAKVLYINPTGMNPTGTVLPYKRRCRIYEICCEKDILILEDDPYYYLQFAKERVPSFLSMDTEGRVLRFDSFSKVLSSGLRLGFVTGPKTLIERVVLHMQASVLHASSLSQVLVNELFNEWGMDGFLNHVDEIERFYLNKRDLMISAADKHLSGLCEWSIPGGGMFLWLKIYGIDDSWDMIMERAMAKNVMLLPGKAFMVDPSRPCSYARAAFSMASADDFNIAFERLAELIREEKTK</sequence>
<evidence type="ECO:0000313" key="8">
    <source>
        <dbReference type="EMBL" id="CAF2765165.1"/>
    </source>
</evidence>
<gene>
    <name evidence="8" type="ORF">LSAA_1958</name>
</gene>
<organism evidence="8 9">
    <name type="scientific">Lepeophtheirus salmonis</name>
    <name type="common">Salmon louse</name>
    <name type="synonym">Caligus salmonis</name>
    <dbReference type="NCBI Taxonomy" id="72036"/>
    <lineage>
        <taxon>Eukaryota</taxon>
        <taxon>Metazoa</taxon>
        <taxon>Ecdysozoa</taxon>
        <taxon>Arthropoda</taxon>
        <taxon>Crustacea</taxon>
        <taxon>Multicrustacea</taxon>
        <taxon>Hexanauplia</taxon>
        <taxon>Copepoda</taxon>
        <taxon>Siphonostomatoida</taxon>
        <taxon>Caligidae</taxon>
        <taxon>Lepeophtheirus</taxon>
    </lineage>
</organism>
<dbReference type="PANTHER" id="PTHR42790:SF19">
    <property type="entry name" value="KYNURENINE_ALPHA-AMINOADIPATE AMINOTRANSFERASE, MITOCHONDRIAL"/>
    <property type="match status" value="1"/>
</dbReference>
<dbReference type="EC" id="2.6.1.7" evidence="8"/>
<dbReference type="GO" id="GO:0016212">
    <property type="term" value="F:kynurenine-oxoglutarate transaminase activity"/>
    <property type="evidence" value="ECO:0007669"/>
    <property type="project" value="UniProtKB-EC"/>
</dbReference>
<dbReference type="Proteomes" id="UP000675881">
    <property type="component" value="Chromosome 1"/>
</dbReference>
<comment type="cofactor">
    <cofactor evidence="1">
        <name>pyridoxal 5'-phosphate</name>
        <dbReference type="ChEBI" id="CHEBI:597326"/>
    </cofactor>
</comment>
<keyword evidence="4 8" id="KW-0032">Aminotransferase</keyword>
<dbReference type="SUPFAM" id="SSF53383">
    <property type="entry name" value="PLP-dependent transferases"/>
    <property type="match status" value="1"/>
</dbReference>
<dbReference type="Gene3D" id="3.40.640.10">
    <property type="entry name" value="Type I PLP-dependent aspartate aminotransferase-like (Major domain)"/>
    <property type="match status" value="1"/>
</dbReference>
<feature type="domain" description="Aminotransferase class I/classII large" evidence="7">
    <location>
        <begin position="13"/>
        <end position="359"/>
    </location>
</feature>
<dbReference type="Pfam" id="PF00155">
    <property type="entry name" value="Aminotran_1_2"/>
    <property type="match status" value="1"/>
</dbReference>
<dbReference type="GO" id="GO:1901605">
    <property type="term" value="P:alpha-amino acid metabolic process"/>
    <property type="evidence" value="ECO:0007669"/>
    <property type="project" value="TreeGrafter"/>
</dbReference>
<comment type="similarity">
    <text evidence="2">Belongs to the class-I pyridoxal-phosphate-dependent aminotransferase family.</text>
</comment>
<dbReference type="InterPro" id="IPR004839">
    <property type="entry name" value="Aminotransferase_I/II_large"/>
</dbReference>
<accession>A0A7R8CCM4</accession>
<dbReference type="GO" id="GO:0030170">
    <property type="term" value="F:pyridoxal phosphate binding"/>
    <property type="evidence" value="ECO:0007669"/>
    <property type="project" value="InterPro"/>
</dbReference>
<reference evidence="8" key="1">
    <citation type="submission" date="2021-02" db="EMBL/GenBank/DDBJ databases">
        <authorList>
            <person name="Bekaert M."/>
        </authorList>
    </citation>
    <scope>NUCLEOTIDE SEQUENCE</scope>
    <source>
        <strain evidence="8">IoA-00</strain>
    </source>
</reference>
<dbReference type="InterPro" id="IPR050859">
    <property type="entry name" value="Class-I_PLP-dep_aminotransf"/>
</dbReference>
<evidence type="ECO:0000256" key="2">
    <source>
        <dbReference type="ARBA" id="ARBA00007441"/>
    </source>
</evidence>
<dbReference type="InterPro" id="IPR015421">
    <property type="entry name" value="PyrdxlP-dep_Trfase_major"/>
</dbReference>
<evidence type="ECO:0000256" key="1">
    <source>
        <dbReference type="ARBA" id="ARBA00001933"/>
    </source>
</evidence>
<evidence type="ECO:0000256" key="4">
    <source>
        <dbReference type="ARBA" id="ARBA00022576"/>
    </source>
</evidence>
<evidence type="ECO:0000256" key="5">
    <source>
        <dbReference type="ARBA" id="ARBA00022679"/>
    </source>
</evidence>
<evidence type="ECO:0000259" key="7">
    <source>
        <dbReference type="Pfam" id="PF00155"/>
    </source>
</evidence>
<evidence type="ECO:0000313" key="9">
    <source>
        <dbReference type="Proteomes" id="UP000675881"/>
    </source>
</evidence>
<keyword evidence="6" id="KW-0663">Pyridoxal phosphate</keyword>
<keyword evidence="5 8" id="KW-0808">Transferase</keyword>
<evidence type="ECO:0000256" key="3">
    <source>
        <dbReference type="ARBA" id="ARBA00011738"/>
    </source>
</evidence>
<comment type="subunit">
    <text evidence="3">Homodimer.</text>
</comment>
<dbReference type="CDD" id="cd00609">
    <property type="entry name" value="AAT_like"/>
    <property type="match status" value="1"/>
</dbReference>
<dbReference type="FunFam" id="3.90.1150.10:FF:000166">
    <property type="entry name" value="Kynurenine/alpha-aminoadipate aminotransferase, mitochondrial"/>
    <property type="match status" value="1"/>
</dbReference>
<proteinExistence type="inferred from homology"/>
<dbReference type="OrthoDB" id="691673at2759"/>
<protein>
    <submittedName>
        <fullName evidence="8">AADAT</fullName>
        <ecNumber evidence="8">2.6.1.39</ecNumber>
        <ecNumber evidence="8">2.6.1.7</ecNumber>
    </submittedName>
</protein>
<keyword evidence="9" id="KW-1185">Reference proteome</keyword>
<dbReference type="EC" id="2.6.1.39" evidence="8"/>
<dbReference type="InterPro" id="IPR015424">
    <property type="entry name" value="PyrdxlP-dep_Trfase"/>
</dbReference>
<dbReference type="PANTHER" id="PTHR42790">
    <property type="entry name" value="AMINOTRANSFERASE"/>
    <property type="match status" value="1"/>
</dbReference>
<dbReference type="EMBL" id="HG994580">
    <property type="protein sequence ID" value="CAF2765165.1"/>
    <property type="molecule type" value="Genomic_DNA"/>
</dbReference>
<evidence type="ECO:0000256" key="6">
    <source>
        <dbReference type="ARBA" id="ARBA00022898"/>
    </source>
</evidence>